<accession>A0ACB7CBB9</accession>
<reference evidence="1 2" key="1">
    <citation type="journal article" date="2021" name="Commun. Biol.">
        <title>Genomic insights into the host specific adaptation of the Pneumocystis genus.</title>
        <authorList>
            <person name="Cisse O.H."/>
            <person name="Ma L."/>
            <person name="Dekker J.P."/>
            <person name="Khil P.P."/>
            <person name="Youn J.-H."/>
            <person name="Brenchley J.M."/>
            <person name="Blair R."/>
            <person name="Pahar B."/>
            <person name="Chabe M."/>
            <person name="Van Rompay K.K.A."/>
            <person name="Keesler R."/>
            <person name="Sukura A."/>
            <person name="Hirsch V."/>
            <person name="Kutty G."/>
            <person name="Liu Y."/>
            <person name="Peng L."/>
            <person name="Chen J."/>
            <person name="Song J."/>
            <person name="Weissenbacher-Lang C."/>
            <person name="Xu J."/>
            <person name="Upham N.S."/>
            <person name="Stajich J.E."/>
            <person name="Cuomo C.A."/>
            <person name="Cushion M.T."/>
            <person name="Kovacs J.A."/>
        </authorList>
    </citation>
    <scope>NUCLEOTIDE SEQUENCE [LARGE SCALE GENOMIC DNA]</scope>
    <source>
        <strain evidence="1 2">RABM</strain>
    </source>
</reference>
<name>A0ACB7CBB9_9ASCO</name>
<comment type="caution">
    <text evidence="1">The sequence shown here is derived from an EMBL/GenBank/DDBJ whole genome shotgun (WGS) entry which is preliminary data.</text>
</comment>
<dbReference type="EMBL" id="JABTEG010000005">
    <property type="protein sequence ID" value="KAG4305041.1"/>
    <property type="molecule type" value="Genomic_DNA"/>
</dbReference>
<protein>
    <submittedName>
        <fullName evidence="1">Uncharacterized protein</fullName>
    </submittedName>
</protein>
<evidence type="ECO:0000313" key="2">
    <source>
        <dbReference type="Proteomes" id="UP000768646"/>
    </source>
</evidence>
<sequence length="242" mass="27566">MSAQSVETIHKHRIDDNYSTPSTPRRVLERVENTLKSSEGVAGSALGVFRVLGSASRRYNPYKKVQRNRVELGSFPEERAVVYPSDDGLMKGTGSSENDVSRLDVETKPPVGSEAWHRQRRSNHKEVERRRRETINESISELARIVPGCEKNKGKILERTVTYIQQLKENEANNIEKWTLEKLLTDQAISELSATNQKLKAECDRLWQEMNVWKQAASCGVKQGDENKKDEPISNVRAEKMD</sequence>
<keyword evidence="2" id="KW-1185">Reference proteome</keyword>
<proteinExistence type="predicted"/>
<organism evidence="1 2">
    <name type="scientific">Pneumocystis oryctolagi</name>
    <dbReference type="NCBI Taxonomy" id="42067"/>
    <lineage>
        <taxon>Eukaryota</taxon>
        <taxon>Fungi</taxon>
        <taxon>Dikarya</taxon>
        <taxon>Ascomycota</taxon>
        <taxon>Taphrinomycotina</taxon>
        <taxon>Pneumocystomycetes</taxon>
        <taxon>Pneumocystaceae</taxon>
        <taxon>Pneumocystis</taxon>
    </lineage>
</organism>
<gene>
    <name evidence="1" type="ORF">PORY_001716</name>
</gene>
<evidence type="ECO:0000313" key="1">
    <source>
        <dbReference type="EMBL" id="KAG4305041.1"/>
    </source>
</evidence>
<dbReference type="Proteomes" id="UP000768646">
    <property type="component" value="Unassembled WGS sequence"/>
</dbReference>